<dbReference type="EMBL" id="GBXM01104416">
    <property type="protein sequence ID" value="JAH04161.1"/>
    <property type="molecule type" value="Transcribed_RNA"/>
</dbReference>
<reference evidence="1" key="1">
    <citation type="submission" date="2014-11" db="EMBL/GenBank/DDBJ databases">
        <authorList>
            <person name="Amaro Gonzalez C."/>
        </authorList>
    </citation>
    <scope>NUCLEOTIDE SEQUENCE</scope>
</reference>
<dbReference type="AlphaFoldDB" id="A0A0E9PHR2"/>
<proteinExistence type="predicted"/>
<evidence type="ECO:0000313" key="1">
    <source>
        <dbReference type="EMBL" id="JAH04161.1"/>
    </source>
</evidence>
<reference evidence="1" key="2">
    <citation type="journal article" date="2015" name="Fish Shellfish Immunol.">
        <title>Early steps in the European eel (Anguilla anguilla)-Vibrio vulnificus interaction in the gills: Role of the RtxA13 toxin.</title>
        <authorList>
            <person name="Callol A."/>
            <person name="Pajuelo D."/>
            <person name="Ebbesson L."/>
            <person name="Teles M."/>
            <person name="MacKenzie S."/>
            <person name="Amaro C."/>
        </authorList>
    </citation>
    <scope>NUCLEOTIDE SEQUENCE</scope>
</reference>
<name>A0A0E9PHR2_ANGAN</name>
<protein>
    <submittedName>
        <fullName evidence="1">Uncharacterized protein</fullName>
    </submittedName>
</protein>
<organism evidence="1">
    <name type="scientific">Anguilla anguilla</name>
    <name type="common">European freshwater eel</name>
    <name type="synonym">Muraena anguilla</name>
    <dbReference type="NCBI Taxonomy" id="7936"/>
    <lineage>
        <taxon>Eukaryota</taxon>
        <taxon>Metazoa</taxon>
        <taxon>Chordata</taxon>
        <taxon>Craniata</taxon>
        <taxon>Vertebrata</taxon>
        <taxon>Euteleostomi</taxon>
        <taxon>Actinopterygii</taxon>
        <taxon>Neopterygii</taxon>
        <taxon>Teleostei</taxon>
        <taxon>Anguilliformes</taxon>
        <taxon>Anguillidae</taxon>
        <taxon>Anguilla</taxon>
    </lineage>
</organism>
<sequence>MHTAVLFVRFSRKPPIFIFFACNKDEEFRFRVGELAIPMQTVCSASVVA</sequence>
<accession>A0A0E9PHR2</accession>